<evidence type="ECO:0000313" key="7">
    <source>
        <dbReference type="Proteomes" id="UP000035034"/>
    </source>
</evidence>
<organism evidence="6 7">
    <name type="scientific">Gordonia effusa NBRC 100432</name>
    <dbReference type="NCBI Taxonomy" id="1077974"/>
    <lineage>
        <taxon>Bacteria</taxon>
        <taxon>Bacillati</taxon>
        <taxon>Actinomycetota</taxon>
        <taxon>Actinomycetes</taxon>
        <taxon>Mycobacteriales</taxon>
        <taxon>Gordoniaceae</taxon>
        <taxon>Gordonia</taxon>
    </lineage>
</organism>
<feature type="domain" description="HTH tetR-type" evidence="5">
    <location>
        <begin position="1"/>
        <end position="61"/>
    </location>
</feature>
<comment type="caution">
    <text evidence="6">The sequence shown here is derived from an EMBL/GenBank/DDBJ whole genome shotgun (WGS) entry which is preliminary data.</text>
</comment>
<dbReference type="SUPFAM" id="SSF48498">
    <property type="entry name" value="Tetracyclin repressor-like, C-terminal domain"/>
    <property type="match status" value="1"/>
</dbReference>
<evidence type="ECO:0000313" key="6">
    <source>
        <dbReference type="EMBL" id="GAB20359.1"/>
    </source>
</evidence>
<name>H0R5K8_9ACTN</name>
<evidence type="ECO:0000256" key="3">
    <source>
        <dbReference type="ARBA" id="ARBA00023163"/>
    </source>
</evidence>
<dbReference type="InterPro" id="IPR001647">
    <property type="entry name" value="HTH_TetR"/>
</dbReference>
<dbReference type="PANTHER" id="PTHR47506:SF3">
    <property type="entry name" value="HTH-TYPE TRANSCRIPTIONAL REGULATOR LMRA"/>
    <property type="match status" value="1"/>
</dbReference>
<gene>
    <name evidence="6" type="ORF">GOEFS_114_00110</name>
</gene>
<dbReference type="STRING" id="1077974.GOEFS_114_00110"/>
<keyword evidence="7" id="KW-1185">Reference proteome</keyword>
<dbReference type="PROSITE" id="PS50977">
    <property type="entry name" value="HTH_TETR_2"/>
    <property type="match status" value="1"/>
</dbReference>
<proteinExistence type="predicted"/>
<dbReference type="AlphaFoldDB" id="H0R5K8"/>
<keyword evidence="1" id="KW-0805">Transcription regulation</keyword>
<dbReference type="InterPro" id="IPR054156">
    <property type="entry name" value="YxaF_TetR_C"/>
</dbReference>
<dbReference type="PANTHER" id="PTHR47506">
    <property type="entry name" value="TRANSCRIPTIONAL REGULATORY PROTEIN"/>
    <property type="match status" value="1"/>
</dbReference>
<dbReference type="Pfam" id="PF00440">
    <property type="entry name" value="TetR_N"/>
    <property type="match status" value="1"/>
</dbReference>
<feature type="DNA-binding region" description="H-T-H motif" evidence="4">
    <location>
        <begin position="24"/>
        <end position="43"/>
    </location>
</feature>
<evidence type="ECO:0000256" key="4">
    <source>
        <dbReference type="PROSITE-ProRule" id="PRU00335"/>
    </source>
</evidence>
<dbReference type="RefSeq" id="WP_007319694.1">
    <property type="nucleotide sequence ID" value="NZ_BAEH01000114.1"/>
</dbReference>
<reference evidence="6 7" key="1">
    <citation type="submission" date="2011-12" db="EMBL/GenBank/DDBJ databases">
        <title>Whole genome shotgun sequence of Gordonia effusa NBRC 100432.</title>
        <authorList>
            <person name="Yoshida I."/>
            <person name="Takarada H."/>
            <person name="Hosoyama A."/>
            <person name="Tsuchikane K."/>
            <person name="Katsumata H."/>
            <person name="Yamazaki S."/>
            <person name="Fujita N."/>
        </authorList>
    </citation>
    <scope>NUCLEOTIDE SEQUENCE [LARGE SCALE GENOMIC DNA]</scope>
    <source>
        <strain evidence="6 7">NBRC 100432</strain>
    </source>
</reference>
<sequence>MAARESLITSAIELTRERGVDGTGVAQLLEHSGVSRRTLYLNFPGGKTELMTAAAHAAGSAIGEAISFVTQNGRPADAVRGFVSWWKQSLAAGDLRLGCPLVATLLGRANAPDAAAAAGAEIESWVDVIRDRLVANGTEPSVAASLATTIVATVEGAVLLSLAKGSTDPMDHVERHLIELTAMHVPD</sequence>
<dbReference type="OrthoDB" id="4567939at2"/>
<keyword evidence="3" id="KW-0804">Transcription</keyword>
<dbReference type="InterPro" id="IPR036271">
    <property type="entry name" value="Tet_transcr_reg_TetR-rel_C_sf"/>
</dbReference>
<evidence type="ECO:0000256" key="1">
    <source>
        <dbReference type="ARBA" id="ARBA00023015"/>
    </source>
</evidence>
<dbReference type="Proteomes" id="UP000035034">
    <property type="component" value="Unassembled WGS sequence"/>
</dbReference>
<dbReference type="GO" id="GO:0003677">
    <property type="term" value="F:DNA binding"/>
    <property type="evidence" value="ECO:0007669"/>
    <property type="project" value="UniProtKB-UniRule"/>
</dbReference>
<keyword evidence="2 4" id="KW-0238">DNA-binding</keyword>
<dbReference type="Gene3D" id="1.10.357.10">
    <property type="entry name" value="Tetracycline Repressor, domain 2"/>
    <property type="match status" value="1"/>
</dbReference>
<evidence type="ECO:0000259" key="5">
    <source>
        <dbReference type="PROSITE" id="PS50977"/>
    </source>
</evidence>
<dbReference type="SUPFAM" id="SSF46689">
    <property type="entry name" value="Homeodomain-like"/>
    <property type="match status" value="1"/>
</dbReference>
<dbReference type="EMBL" id="BAEH01000114">
    <property type="protein sequence ID" value="GAB20359.1"/>
    <property type="molecule type" value="Genomic_DNA"/>
</dbReference>
<dbReference type="Pfam" id="PF21993">
    <property type="entry name" value="TetR_C_13_2"/>
    <property type="match status" value="1"/>
</dbReference>
<protein>
    <submittedName>
        <fullName evidence="6">Putative TetR family transcriptional regulator</fullName>
    </submittedName>
</protein>
<accession>H0R5K8</accession>
<evidence type="ECO:0000256" key="2">
    <source>
        <dbReference type="ARBA" id="ARBA00023125"/>
    </source>
</evidence>
<dbReference type="eggNOG" id="COG1309">
    <property type="taxonomic scope" value="Bacteria"/>
</dbReference>
<dbReference type="InterPro" id="IPR009057">
    <property type="entry name" value="Homeodomain-like_sf"/>
</dbReference>